<accession>A0A379C8N5</accession>
<dbReference type="EC" id="5.1.-.-" evidence="1"/>
<dbReference type="PIRSF" id="PIRSF016184">
    <property type="entry name" value="PhzC_PhzF"/>
    <property type="match status" value="1"/>
</dbReference>
<dbReference type="STRING" id="1122949.GCA_000378725_00062"/>
<dbReference type="InterPro" id="IPR003719">
    <property type="entry name" value="Phenazine_PhzF-like"/>
</dbReference>
<evidence type="ECO:0000313" key="1">
    <source>
        <dbReference type="EMBL" id="SUB57957.1"/>
    </source>
</evidence>
<sequence length="295" mass="33494">MTRFYNMYLVSAFTDKPFKGNSTGVIIDKGDLTEEEKLNIAKDINQSVTVFIRRMDTGVYETRFYTPHGEIKLCGHATMATFYAIAKNEYILPIEEGINKIKQFTALGKVSVELEYENYQIKNIYMNLKMKNEEKVENLDKVLSILGLKKEDIGLPYVDCMPKKISTGLCDIIIPVKNEDILKNVQVDFKEAKKLSEIEDIISYHVFTTKDGINIHQRTFSPVIGVNEETGSGTSTAATMYYLHNNSYTKSNVIYSTQGTYVDRVSKVIAQYKEKDGIVRVGGRAYTFMNGVLEI</sequence>
<name>A0A379C8N5_9FIRM</name>
<dbReference type="OrthoDB" id="9788221at2"/>
<protein>
    <submittedName>
        <fullName evidence="1">Uncharacterized isomerase yddE</fullName>
        <ecNumber evidence="1">5.1.-.-</ecNumber>
    </submittedName>
</protein>
<dbReference type="GO" id="GO:0005737">
    <property type="term" value="C:cytoplasm"/>
    <property type="evidence" value="ECO:0007669"/>
    <property type="project" value="TreeGrafter"/>
</dbReference>
<dbReference type="AlphaFoldDB" id="A0A379C8N5"/>
<dbReference type="Pfam" id="PF02567">
    <property type="entry name" value="PhzC-PhzF"/>
    <property type="match status" value="1"/>
</dbReference>
<dbReference type="GO" id="GO:0016853">
    <property type="term" value="F:isomerase activity"/>
    <property type="evidence" value="ECO:0007669"/>
    <property type="project" value="UniProtKB-KW"/>
</dbReference>
<reference evidence="1 2" key="1">
    <citation type="submission" date="2018-06" db="EMBL/GenBank/DDBJ databases">
        <authorList>
            <consortium name="Pathogen Informatics"/>
            <person name="Doyle S."/>
        </authorList>
    </citation>
    <scope>NUCLEOTIDE SEQUENCE [LARGE SCALE GENOMIC DNA]</scope>
    <source>
        <strain evidence="1 2">NCTC13149</strain>
    </source>
</reference>
<evidence type="ECO:0000313" key="2">
    <source>
        <dbReference type="Proteomes" id="UP000255517"/>
    </source>
</evidence>
<organism evidence="1 2">
    <name type="scientific">Peptoniphilus lacrimalis</name>
    <dbReference type="NCBI Taxonomy" id="33031"/>
    <lineage>
        <taxon>Bacteria</taxon>
        <taxon>Bacillati</taxon>
        <taxon>Bacillota</taxon>
        <taxon>Tissierellia</taxon>
        <taxon>Tissierellales</taxon>
        <taxon>Peptoniphilaceae</taxon>
        <taxon>Peptoniphilus</taxon>
    </lineage>
</organism>
<dbReference type="NCBIfam" id="TIGR00654">
    <property type="entry name" value="PhzF_family"/>
    <property type="match status" value="1"/>
</dbReference>
<dbReference type="Proteomes" id="UP000255517">
    <property type="component" value="Unassembled WGS sequence"/>
</dbReference>
<proteinExistence type="predicted"/>
<dbReference type="SUPFAM" id="SSF54506">
    <property type="entry name" value="Diaminopimelate epimerase-like"/>
    <property type="match status" value="1"/>
</dbReference>
<dbReference type="RefSeq" id="WP_009346157.1">
    <property type="nucleotide sequence ID" value="NZ_CAMUOS010000005.1"/>
</dbReference>
<gene>
    <name evidence="1" type="primary">yddE</name>
    <name evidence="1" type="ORF">NCTC13149_01820</name>
</gene>
<dbReference type="Gene3D" id="3.10.310.10">
    <property type="entry name" value="Diaminopimelate Epimerase, Chain A, domain 1"/>
    <property type="match status" value="2"/>
</dbReference>
<keyword evidence="1" id="KW-0413">Isomerase</keyword>
<dbReference type="PANTHER" id="PTHR13774">
    <property type="entry name" value="PHENAZINE BIOSYNTHESIS PROTEIN"/>
    <property type="match status" value="1"/>
</dbReference>
<dbReference type="EMBL" id="UGSZ01000001">
    <property type="protein sequence ID" value="SUB57957.1"/>
    <property type="molecule type" value="Genomic_DNA"/>
</dbReference>